<organism evidence="2 3">
    <name type="scientific">Colocasia esculenta</name>
    <name type="common">Wild taro</name>
    <name type="synonym">Arum esculentum</name>
    <dbReference type="NCBI Taxonomy" id="4460"/>
    <lineage>
        <taxon>Eukaryota</taxon>
        <taxon>Viridiplantae</taxon>
        <taxon>Streptophyta</taxon>
        <taxon>Embryophyta</taxon>
        <taxon>Tracheophyta</taxon>
        <taxon>Spermatophyta</taxon>
        <taxon>Magnoliopsida</taxon>
        <taxon>Liliopsida</taxon>
        <taxon>Araceae</taxon>
        <taxon>Aroideae</taxon>
        <taxon>Colocasieae</taxon>
        <taxon>Colocasia</taxon>
    </lineage>
</organism>
<reference evidence="2" key="1">
    <citation type="submission" date="2017-07" db="EMBL/GenBank/DDBJ databases">
        <title>Taro Niue Genome Assembly and Annotation.</title>
        <authorList>
            <person name="Atibalentja N."/>
            <person name="Keating K."/>
            <person name="Fields C.J."/>
        </authorList>
    </citation>
    <scope>NUCLEOTIDE SEQUENCE</scope>
    <source>
        <strain evidence="2">Niue_2</strain>
        <tissue evidence="2">Leaf</tissue>
    </source>
</reference>
<feature type="compositionally biased region" description="Low complexity" evidence="1">
    <location>
        <begin position="1"/>
        <end position="18"/>
    </location>
</feature>
<dbReference type="InterPro" id="IPR019340">
    <property type="entry name" value="Histone_AcTrfase_su3"/>
</dbReference>
<comment type="caution">
    <text evidence="2">The sequence shown here is derived from an EMBL/GenBank/DDBJ whole genome shotgun (WGS) entry which is preliminary data.</text>
</comment>
<sequence length="1340" mass="145330">MTGNSRSELASSSPEGSSFTAAYPNGQRGSHTGASLEKSGCFRENIDNRVLPSGAGAARSPASISAMELPPPAQCLMLEPILLGDKYNRAGELRRVLGISLEEHSFGAIQCKPLSPAAAEEMKRIKASVLDTTARARERTKLLQESLTKLERYRSLISRKRQRNDVLSAERSSGASLMKMGNQVHQNPLDLVAQRLEERAKSVVPNKRMRSSAGEVRAEARTTVPLRQTAAVDKDKNAFSDRDKNMLKACNGVSMPVEDKIRTLSAGGEGWEKKMKRKRSVGTVVTRTIDGEREFKPAVQRLNNDSRPRPSNGLGFRTASSSGIIGTGKNDSNSQSNGAGNRTISRNEFDNMSTPNDRRERSLAQDKERNVAKGVNKLNNHEDTPVGSQSPLLKGKASRGPRSTSGSTANSSSNFARTSGGIDAWDQPSSVNKVQPLNGANNRKRPLSESSSPPVTQWGPRPPKSTRTRRMNLVSPVSSHDDAQALSEVSPSADVGARGMNTDSSGPIASRGMISTHQLKLKSESVSSPAGVSESEESGAAENRVKEKGPDSGEPEDGAANAVQKAASLMVPLKKNKLSSREEIGDGIRRQGRSGRGSAQAKAGTSSSKEKLENVDTSKPLRTGRPISEIGKVGRPPSKKFSDRKAFNRPGHAVNNGSGDLIGESDDDHDELLVAANSARSASYQSCPSPFWEKMEQVFSFLNEDDIAYLKWQACVHDPQISFAEELDGSLCNMVDTDQYVKKLISGEKQVLPSALVGMGVFCSVEDSQQSNGESGKLEAEIWLEKIFPLSQRLLSAFIEEDEMAMHDCEAIRANAFLRAASDCSPYGIASHISCEAMEADRLVSEHESELGFMTIKNHFRDDSCNGDSVSGNFRSAGTLIISYSNEHLQENFLPQVTYSEHGQNHIDKTPAARIDMSGSPYECHYEHMPLDDKILAELQSIGLYPDMVPGLAEGEDEDIDKDLLELKKRLYEQMRRKKHHLHRLDKAIQKTKEANERKLEQIAMDKLVEIAYKKCLGGRGSHGSANKSGANKISKQVALAFVKRVLARCRKFEETGVSCFSEGAFKEVLFSAPLQSADAKSDDVVPGNASKTHVEIHNGHQEPQIGAFGVLTNGTERNGPTSLRSEPDSYQGPALSDQAFAKQELTTNRGKKREVLLDDVVGTASRAALGNALLGGAKGKRSERDRDQSMLRNSAPKAGRPSLSNVRGERKPKAKPKQKTAQLSTSGNGLLGRFTEPISAVPSAHESLETVKAGVSKGNQLLLSSTNASNSSKDVEETIDFANLPLDSIEELDVGDALDGQGQDIGSWLSVDDDALQDNDLMMGLEIPMDDLSELNMNF</sequence>
<feature type="compositionally biased region" description="Basic and acidic residues" evidence="1">
    <location>
        <begin position="579"/>
        <end position="589"/>
    </location>
</feature>
<dbReference type="Proteomes" id="UP000652761">
    <property type="component" value="Unassembled WGS sequence"/>
</dbReference>
<evidence type="ECO:0000313" key="3">
    <source>
        <dbReference type="Proteomes" id="UP000652761"/>
    </source>
</evidence>
<feature type="compositionally biased region" description="Basic and acidic residues" evidence="1">
    <location>
        <begin position="356"/>
        <end position="371"/>
    </location>
</feature>
<feature type="region of interest" description="Disordered" evidence="1">
    <location>
        <begin position="1"/>
        <end position="35"/>
    </location>
</feature>
<dbReference type="Pfam" id="PF10198">
    <property type="entry name" value="Ada3"/>
    <property type="match status" value="1"/>
</dbReference>
<feature type="compositionally biased region" description="Polar residues" evidence="1">
    <location>
        <begin position="427"/>
        <end position="441"/>
    </location>
</feature>
<feature type="compositionally biased region" description="Low complexity" evidence="1">
    <location>
        <begin position="524"/>
        <end position="533"/>
    </location>
</feature>
<feature type="region of interest" description="Disordered" evidence="1">
    <location>
        <begin position="1176"/>
        <end position="1232"/>
    </location>
</feature>
<keyword evidence="3" id="KW-1185">Reference proteome</keyword>
<protein>
    <submittedName>
        <fullName evidence="2">Uncharacterized protein</fullName>
    </submittedName>
</protein>
<evidence type="ECO:0000256" key="1">
    <source>
        <dbReference type="SAM" id="MobiDB-lite"/>
    </source>
</evidence>
<feature type="region of interest" description="Disordered" evidence="1">
    <location>
        <begin position="295"/>
        <end position="659"/>
    </location>
</feature>
<feature type="compositionally biased region" description="Polar residues" evidence="1">
    <location>
        <begin position="1113"/>
        <end position="1125"/>
    </location>
</feature>
<feature type="compositionally biased region" description="Polar residues" evidence="1">
    <location>
        <begin position="501"/>
        <end position="518"/>
    </location>
</feature>
<proteinExistence type="predicted"/>
<feature type="compositionally biased region" description="Basic and acidic residues" evidence="1">
    <location>
        <begin position="1181"/>
        <end position="1190"/>
    </location>
</feature>
<feature type="compositionally biased region" description="Polar residues" evidence="1">
    <location>
        <begin position="318"/>
        <end position="355"/>
    </location>
</feature>
<feature type="compositionally biased region" description="Low complexity" evidence="1">
    <location>
        <begin position="403"/>
        <end position="414"/>
    </location>
</feature>
<dbReference type="PANTHER" id="PTHR31115">
    <property type="entry name" value="OS05G0107300 PROTEIN"/>
    <property type="match status" value="1"/>
</dbReference>
<accession>A0A843W6X6</accession>
<name>A0A843W6X6_COLES</name>
<gene>
    <name evidence="2" type="ORF">Taro_035881</name>
</gene>
<feature type="region of interest" description="Disordered" evidence="1">
    <location>
        <begin position="1111"/>
        <end position="1135"/>
    </location>
</feature>
<evidence type="ECO:0000313" key="2">
    <source>
        <dbReference type="EMBL" id="MQM03107.1"/>
    </source>
</evidence>
<dbReference type="OrthoDB" id="1915143at2759"/>
<dbReference type="EMBL" id="NMUH01002977">
    <property type="protein sequence ID" value="MQM03107.1"/>
    <property type="molecule type" value="Genomic_DNA"/>
</dbReference>
<dbReference type="PANTHER" id="PTHR31115:SF2">
    <property type="entry name" value="OS05G0107300 PROTEIN"/>
    <property type="match status" value="1"/>
</dbReference>